<dbReference type="Proteomes" id="UP000054016">
    <property type="component" value="Unassembled WGS sequence"/>
</dbReference>
<dbReference type="AlphaFoldDB" id="A0A0M0BU07"/>
<gene>
    <name evidence="2" type="ORF">AC478_01370</name>
</gene>
<dbReference type="InterPro" id="IPR050664">
    <property type="entry name" value="Octanoyltrans_LipM/LipL"/>
</dbReference>
<evidence type="ECO:0000313" key="3">
    <source>
        <dbReference type="Proteomes" id="UP000054016"/>
    </source>
</evidence>
<reference evidence="3" key="1">
    <citation type="submission" date="2015-06" db="EMBL/GenBank/DDBJ databases">
        <title>New insights into the roles of widespread benthic archaea in carbon and nitrogen cycling.</title>
        <authorList>
            <person name="Lazar C.S."/>
            <person name="Baker B.J."/>
            <person name="Seitz K.W."/>
            <person name="Hyde A.S."/>
            <person name="Dick G.J."/>
            <person name="Hinrichs K.-U."/>
            <person name="Teske A.P."/>
        </authorList>
    </citation>
    <scope>NUCLEOTIDE SEQUENCE [LARGE SCALE GENOMIC DNA]</scope>
</reference>
<protein>
    <recommendedName>
        <fullName evidence="1">BPL/LPL catalytic domain-containing protein</fullName>
    </recommendedName>
</protein>
<name>A0A0M0BU07_9ARCH</name>
<dbReference type="InterPro" id="IPR045864">
    <property type="entry name" value="aa-tRNA-synth_II/BPL/LPL"/>
</dbReference>
<dbReference type="EMBL" id="LFWV01000012">
    <property type="protein sequence ID" value="KON32092.1"/>
    <property type="molecule type" value="Genomic_DNA"/>
</dbReference>
<dbReference type="PATRIC" id="fig|1685125.3.peg.306"/>
<feature type="domain" description="BPL/LPL catalytic" evidence="1">
    <location>
        <begin position="31"/>
        <end position="229"/>
    </location>
</feature>
<evidence type="ECO:0000313" key="2">
    <source>
        <dbReference type="EMBL" id="KON32092.1"/>
    </source>
</evidence>
<dbReference type="PROSITE" id="PS51733">
    <property type="entry name" value="BPL_LPL_CATALYTIC"/>
    <property type="match status" value="1"/>
</dbReference>
<evidence type="ECO:0000259" key="1">
    <source>
        <dbReference type="PROSITE" id="PS51733"/>
    </source>
</evidence>
<organism evidence="2 3">
    <name type="scientific">miscellaneous Crenarchaeota group-1 archaeon SG8-32-3</name>
    <dbReference type="NCBI Taxonomy" id="1685125"/>
    <lineage>
        <taxon>Archaea</taxon>
        <taxon>Candidatus Bathyarchaeota</taxon>
        <taxon>MCG-1</taxon>
    </lineage>
</organism>
<dbReference type="Pfam" id="PF21948">
    <property type="entry name" value="LplA-B_cat"/>
    <property type="match status" value="1"/>
</dbReference>
<comment type="caution">
    <text evidence="2">The sequence shown here is derived from an EMBL/GenBank/DDBJ whole genome shotgun (WGS) entry which is preliminary data.</text>
</comment>
<dbReference type="Gene3D" id="3.30.930.10">
    <property type="entry name" value="Bira Bifunctional Protein, Domain 2"/>
    <property type="match status" value="1"/>
</dbReference>
<sequence>MNTWRLITLETHNAFMNMAIDEAILQSRIEKLVPNTIRLYQWQPSAVSIGKNQNPNDTVYVNNCRKLGVDIVRRNSGGGTVYHDQTGELTYSVTTQISDLDATDITTVYTRIYSAITDALRLLGIPADYSQGDHKNCPNLTVNTRKISGSAQTVKRNIVQQHGTLLLNLDLSQMFQLLRIKGLDNCNTAAQIAQRKITSVQNELGHAVTKETAAKALTQGFKTMLKINLKPAQLTLYEQALANKLCKNKYATENWNKNGKI</sequence>
<dbReference type="PANTHER" id="PTHR43679">
    <property type="entry name" value="OCTANOYLTRANSFERASE LIPM-RELATED"/>
    <property type="match status" value="1"/>
</dbReference>
<dbReference type="InterPro" id="IPR004143">
    <property type="entry name" value="BPL_LPL_catalytic"/>
</dbReference>
<dbReference type="CDD" id="cd16443">
    <property type="entry name" value="LplA"/>
    <property type="match status" value="1"/>
</dbReference>
<accession>A0A0M0BU07</accession>
<dbReference type="PANTHER" id="PTHR43679:SF2">
    <property type="entry name" value="OCTANOYL-[GCVH]:PROTEIN N-OCTANOYLTRANSFERASE"/>
    <property type="match status" value="1"/>
</dbReference>
<proteinExistence type="predicted"/>
<dbReference type="SUPFAM" id="SSF55681">
    <property type="entry name" value="Class II aaRS and biotin synthetases"/>
    <property type="match status" value="1"/>
</dbReference>